<comment type="subcellular location">
    <subcellularLocation>
        <location evidence="12">Cell membrane</location>
        <topology evidence="12">Peripheral membrane protein</topology>
    </subcellularLocation>
</comment>
<feature type="site" description="Cleavage (non-hydrolytic); by autocatalysis" evidence="12">
    <location>
        <begin position="258"/>
        <end position="259"/>
    </location>
</feature>
<feature type="chain" id="PRO_5027192153" description="Phosphatidylserine decarboxylase beta chain" evidence="12">
    <location>
        <begin position="1"/>
        <end position="258"/>
    </location>
</feature>
<comment type="catalytic activity">
    <reaction evidence="12">
        <text>a 1,2-diacyl-sn-glycero-3-phospho-L-serine + H(+) = a 1,2-diacyl-sn-glycero-3-phosphoethanolamine + CO2</text>
        <dbReference type="Rhea" id="RHEA:20828"/>
        <dbReference type="ChEBI" id="CHEBI:15378"/>
        <dbReference type="ChEBI" id="CHEBI:16526"/>
        <dbReference type="ChEBI" id="CHEBI:57262"/>
        <dbReference type="ChEBI" id="CHEBI:64612"/>
        <dbReference type="EC" id="4.1.1.65"/>
    </reaction>
</comment>
<dbReference type="RefSeq" id="WP_166259237.1">
    <property type="nucleotide sequence ID" value="NZ_JAAMOW010000008.1"/>
</dbReference>
<dbReference type="EC" id="4.1.1.65" evidence="12"/>
<keyword evidence="5 12" id="KW-0443">Lipid metabolism</keyword>
<comment type="pathway">
    <text evidence="12">Phospholipid metabolism; phosphatidylethanolamine biosynthesis; phosphatidylethanolamine from CDP-diacylglycerol: step 2/2.</text>
</comment>
<evidence type="ECO:0000256" key="4">
    <source>
        <dbReference type="ARBA" id="ARBA00022793"/>
    </source>
</evidence>
<feature type="active site" description="Charge relay system; for autoendoproteolytic cleavage activity" evidence="12">
    <location>
        <position position="155"/>
    </location>
</feature>
<keyword evidence="6 12" id="KW-0472">Membrane</keyword>
<keyword evidence="3 12" id="KW-0444">Lipid biosynthesis</keyword>
<feature type="active site" description="Schiff-base intermediate with substrate; via pyruvic acid; for decarboxylase activity" evidence="12">
    <location>
        <position position="259"/>
    </location>
</feature>
<evidence type="ECO:0000313" key="14">
    <source>
        <dbReference type="Proteomes" id="UP000472676"/>
    </source>
</evidence>
<name>A0A6M2BUM7_9GAMM</name>
<keyword evidence="14" id="KW-1185">Reference proteome</keyword>
<keyword evidence="8 12" id="KW-0594">Phospholipid biosynthesis</keyword>
<evidence type="ECO:0000256" key="9">
    <source>
        <dbReference type="ARBA" id="ARBA00023239"/>
    </source>
</evidence>
<dbReference type="GO" id="GO:0004609">
    <property type="term" value="F:phosphatidylserine decarboxylase activity"/>
    <property type="evidence" value="ECO:0007669"/>
    <property type="project" value="UniProtKB-UniRule"/>
</dbReference>
<evidence type="ECO:0000256" key="10">
    <source>
        <dbReference type="ARBA" id="ARBA00023264"/>
    </source>
</evidence>
<keyword evidence="10 12" id="KW-1208">Phospholipid metabolism</keyword>
<keyword evidence="11 12" id="KW-0670">Pyruvate</keyword>
<evidence type="ECO:0000256" key="5">
    <source>
        <dbReference type="ARBA" id="ARBA00023098"/>
    </source>
</evidence>
<comment type="subunit">
    <text evidence="12">Heterodimer of a large membrane-associated beta subunit and a small pyruvoyl-containing alpha subunit.</text>
</comment>
<keyword evidence="9 12" id="KW-0456">Lyase</keyword>
<feature type="chain" id="PRO_5027192154" description="Phosphatidylserine decarboxylase alpha chain" evidence="12">
    <location>
        <begin position="259"/>
        <end position="296"/>
    </location>
</feature>
<dbReference type="InterPro" id="IPR033178">
    <property type="entry name" value="PSD_type1_pro"/>
</dbReference>
<evidence type="ECO:0000313" key="13">
    <source>
        <dbReference type="EMBL" id="NGY06198.1"/>
    </source>
</evidence>
<dbReference type="PANTHER" id="PTHR10067:SF6">
    <property type="entry name" value="PHOSPHATIDYLSERINE DECARBOXYLASE PROENZYME, MITOCHONDRIAL"/>
    <property type="match status" value="1"/>
</dbReference>
<protein>
    <recommendedName>
        <fullName evidence="12">Phosphatidylserine decarboxylase proenzyme</fullName>
        <ecNumber evidence="12">4.1.1.65</ecNumber>
    </recommendedName>
    <component>
        <recommendedName>
            <fullName evidence="12">Phosphatidylserine decarboxylase alpha chain</fullName>
        </recommendedName>
    </component>
    <component>
        <recommendedName>
            <fullName evidence="12">Phosphatidylserine decarboxylase beta chain</fullName>
        </recommendedName>
    </component>
</protein>
<evidence type="ECO:0000256" key="12">
    <source>
        <dbReference type="HAMAP-Rule" id="MF_00662"/>
    </source>
</evidence>
<proteinExistence type="inferred from homology"/>
<dbReference type="Proteomes" id="UP000472676">
    <property type="component" value="Unassembled WGS sequence"/>
</dbReference>
<gene>
    <name evidence="12 13" type="primary">psd</name>
    <name evidence="13" type="ORF">G7Y85_15605</name>
</gene>
<dbReference type="GO" id="GO:0005886">
    <property type="term" value="C:plasma membrane"/>
    <property type="evidence" value="ECO:0007669"/>
    <property type="project" value="UniProtKB-SubCell"/>
</dbReference>
<dbReference type="InterPro" id="IPR033177">
    <property type="entry name" value="PSD-B"/>
</dbReference>
<dbReference type="AlphaFoldDB" id="A0A6M2BUM7"/>
<comment type="caution">
    <text evidence="13">The sequence shown here is derived from an EMBL/GenBank/DDBJ whole genome shotgun (WGS) entry which is preliminary data.</text>
</comment>
<comment type="cofactor">
    <cofactor evidence="12">
        <name>pyruvate</name>
        <dbReference type="ChEBI" id="CHEBI:15361"/>
    </cofactor>
    <text evidence="12">Binds 1 pyruvoyl group covalently per subunit.</text>
</comment>
<keyword evidence="7 12" id="KW-0865">Zymogen</keyword>
<feature type="active site" description="Charge relay system; for autoendoproteolytic cleavage activity" evidence="12">
    <location>
        <position position="259"/>
    </location>
</feature>
<dbReference type="PANTHER" id="PTHR10067">
    <property type="entry name" value="PHOSPHATIDYLSERINE DECARBOXYLASE"/>
    <property type="match status" value="1"/>
</dbReference>
<dbReference type="EMBL" id="JAAMOW010000008">
    <property type="protein sequence ID" value="NGY06198.1"/>
    <property type="molecule type" value="Genomic_DNA"/>
</dbReference>
<evidence type="ECO:0000256" key="8">
    <source>
        <dbReference type="ARBA" id="ARBA00023209"/>
    </source>
</evidence>
<comment type="pathway">
    <text evidence="1">Lipid metabolism.</text>
</comment>
<evidence type="ECO:0000256" key="7">
    <source>
        <dbReference type="ARBA" id="ARBA00023145"/>
    </source>
</evidence>
<evidence type="ECO:0000256" key="11">
    <source>
        <dbReference type="ARBA" id="ARBA00023317"/>
    </source>
</evidence>
<dbReference type="Pfam" id="PF02666">
    <property type="entry name" value="PS_Dcarbxylase"/>
    <property type="match status" value="1"/>
</dbReference>
<comment type="similarity">
    <text evidence="12">Belongs to the phosphatidylserine decarboxylase family. PSD-B subfamily. Prokaryotic type I sub-subfamily.</text>
</comment>
<evidence type="ECO:0000256" key="2">
    <source>
        <dbReference type="ARBA" id="ARBA00022475"/>
    </source>
</evidence>
<evidence type="ECO:0000256" key="3">
    <source>
        <dbReference type="ARBA" id="ARBA00022516"/>
    </source>
</evidence>
<comment type="function">
    <text evidence="12">Catalyzes the formation of phosphatidylethanolamine (PtdEtn) from phosphatidylserine (PtdSer).</text>
</comment>
<evidence type="ECO:0000256" key="6">
    <source>
        <dbReference type="ARBA" id="ARBA00023136"/>
    </source>
</evidence>
<accession>A0A6M2BUM7</accession>
<feature type="active site" description="Charge relay system; for autoendoproteolytic cleavage activity" evidence="12">
    <location>
        <position position="99"/>
    </location>
</feature>
<organism evidence="13 14">
    <name type="scientific">Solimonas terrae</name>
    <dbReference type="NCBI Taxonomy" id="1396819"/>
    <lineage>
        <taxon>Bacteria</taxon>
        <taxon>Pseudomonadati</taxon>
        <taxon>Pseudomonadota</taxon>
        <taxon>Gammaproteobacteria</taxon>
        <taxon>Nevskiales</taxon>
        <taxon>Nevskiaceae</taxon>
        <taxon>Solimonas</taxon>
    </lineage>
</organism>
<dbReference type="HAMAP" id="MF_00662">
    <property type="entry name" value="PS_decarb_PSD_B_type1"/>
    <property type="match status" value="1"/>
</dbReference>
<sequence length="296" mass="33024">MTEASSDARFTDRIFVLLQLCLPTRWLSMLVFKLTQIRHVGFKNRLIRLFLSGYTIDLQEAECERIEDYNSFNHFFTRALKPGARVAPDDPRAFVSPVDGTLSQFGRITEDRLIQAKGHSYSLYDLLPEDAQAGDFLGGEFCTIYLAPYNYHRIHMPIDGRLAHWTYVPGRLFSVNAATARALPNLFTRNERLNARFDTPAGAFALSMVGALFVGSLETVWSGRVSPPHLRRPGGGQYTPMSPVVLARSAEMGRFNMGSTVILLTQPGAVSWSDALQAGQALRLGESLGHWNPKQS</sequence>
<reference evidence="13 14" key="1">
    <citation type="journal article" date="2014" name="Int. J. Syst. Evol. Microbiol.">
        <title>Solimonas terrae sp. nov., isolated from soil.</title>
        <authorList>
            <person name="Kim S.J."/>
            <person name="Moon J.Y."/>
            <person name="Weon H.Y."/>
            <person name="Ahn J.H."/>
            <person name="Chen W.M."/>
            <person name="Kwon S.W."/>
        </authorList>
    </citation>
    <scope>NUCLEOTIDE SEQUENCE [LARGE SCALE GENOMIC DNA]</scope>
    <source>
        <strain evidence="13 14">KIS83-12</strain>
    </source>
</reference>
<dbReference type="UniPathway" id="UPA00558">
    <property type="reaction ID" value="UER00616"/>
</dbReference>
<dbReference type="NCBIfam" id="TIGR00163">
    <property type="entry name" value="PS_decarb"/>
    <property type="match status" value="1"/>
</dbReference>
<feature type="modified residue" description="Pyruvic acid (Ser); by autocatalysis" evidence="12">
    <location>
        <position position="259"/>
    </location>
</feature>
<keyword evidence="4 12" id="KW-0210">Decarboxylase</keyword>
<comment type="PTM">
    <text evidence="12">Is synthesized initially as an inactive proenzyme. Formation of the active enzyme involves a self-maturation process in which the active site pyruvoyl group is generated from an internal serine residue via an autocatalytic post-translational modification. Two non-identical subunits are generated from the proenzyme in this reaction, and the pyruvate is formed at the N-terminus of the alpha chain, which is derived from the carboxyl end of the proenzyme. The autoendoproteolytic cleavage occurs by a canonical serine protease mechanism, in which the side chain hydroxyl group of the serine supplies its oxygen atom to form the C-terminus of the beta chain, while the remainder of the serine residue undergoes an oxidative deamination to produce ammonia and the pyruvoyl prosthetic group on the alpha chain. During this reaction, the Ser that is part of the protease active site of the proenzyme becomes the pyruvoyl prosthetic group, which constitutes an essential element of the active site of the mature decarboxylase.</text>
</comment>
<dbReference type="InterPro" id="IPR003817">
    <property type="entry name" value="PS_Dcarbxylase"/>
</dbReference>
<evidence type="ECO:0000256" key="1">
    <source>
        <dbReference type="ARBA" id="ARBA00005189"/>
    </source>
</evidence>
<keyword evidence="2 12" id="KW-1003">Cell membrane</keyword>
<dbReference type="GO" id="GO:0006646">
    <property type="term" value="P:phosphatidylethanolamine biosynthetic process"/>
    <property type="evidence" value="ECO:0007669"/>
    <property type="project" value="UniProtKB-UniRule"/>
</dbReference>